<dbReference type="AlphaFoldDB" id="A0A7S3RAB8"/>
<proteinExistence type="predicted"/>
<sequence>MLSSEGLYSRLRSSGHASCSHQVSPAFRRGIANRRASTRHGQSHRNVQVVQARNARQREPIDILAETDFEDNDFRIIRKGDVEPDLDDPEWHQKIVDWGDFWNYQRWDLEVEGLDLDTDVAGNETRSLERAEKLINAIHSIELRTDVLNWIGPETRRDHSDFWISPPVTPVKPDLIPEMSDIDLRALSEKMKKRELMDIEWRRQQSKIGKIQYLDNKNDVRLQQFVLELDFPEWTPEQVYNLVTMDGTAARPEDHGGIVENPLVNIDMVNTMGVKWIPDTEDFLEEIGHLGVPSKLKRLPREVVIDLNTDLISSEASDELLEMDDEVERFEAFESLSWDNTYNGDPREWTSE</sequence>
<evidence type="ECO:0000313" key="1">
    <source>
        <dbReference type="EMBL" id="CAE0507274.1"/>
    </source>
</evidence>
<accession>A0A7S3RAB8</accession>
<organism evidence="1">
    <name type="scientific">Dunaliella tertiolecta</name>
    <name type="common">Green alga</name>
    <dbReference type="NCBI Taxonomy" id="3047"/>
    <lineage>
        <taxon>Eukaryota</taxon>
        <taxon>Viridiplantae</taxon>
        <taxon>Chlorophyta</taxon>
        <taxon>core chlorophytes</taxon>
        <taxon>Chlorophyceae</taxon>
        <taxon>CS clade</taxon>
        <taxon>Chlamydomonadales</taxon>
        <taxon>Dunaliellaceae</taxon>
        <taxon>Dunaliella</taxon>
    </lineage>
</organism>
<protein>
    <submittedName>
        <fullName evidence="1">Uncharacterized protein</fullName>
    </submittedName>
</protein>
<name>A0A7S3RAB8_DUNTE</name>
<reference evidence="1" key="1">
    <citation type="submission" date="2021-01" db="EMBL/GenBank/DDBJ databases">
        <authorList>
            <person name="Corre E."/>
            <person name="Pelletier E."/>
            <person name="Niang G."/>
            <person name="Scheremetjew M."/>
            <person name="Finn R."/>
            <person name="Kale V."/>
            <person name="Holt S."/>
            <person name="Cochrane G."/>
            <person name="Meng A."/>
            <person name="Brown T."/>
            <person name="Cohen L."/>
        </authorList>
    </citation>
    <scope>NUCLEOTIDE SEQUENCE</scope>
    <source>
        <strain evidence="1">CCMP1320</strain>
    </source>
</reference>
<dbReference type="EMBL" id="HBIP01036897">
    <property type="protein sequence ID" value="CAE0507274.1"/>
    <property type="molecule type" value="Transcribed_RNA"/>
</dbReference>
<gene>
    <name evidence="1" type="ORF">DTER00134_LOCUS22350</name>
</gene>